<evidence type="ECO:0000313" key="2">
    <source>
        <dbReference type="EMBL" id="KOF03531.1"/>
    </source>
</evidence>
<feature type="signal peptide" evidence="1">
    <location>
        <begin position="1"/>
        <end position="19"/>
    </location>
</feature>
<name>A0A0L8AMQ7_9BACT</name>
<evidence type="ECO:0000256" key="1">
    <source>
        <dbReference type="SAM" id="SignalP"/>
    </source>
</evidence>
<dbReference type="AlphaFoldDB" id="A0A0L8AMQ7"/>
<dbReference type="Pfam" id="PF06282">
    <property type="entry name" value="DUF1036"/>
    <property type="match status" value="1"/>
</dbReference>
<sequence length="169" mass="19650">MKTVTNLALVLCTSLVAFLGTPRAEKVTGPYTSPMLEQIEGTVDFYRSDTTLHTSDTTEKDNKKEYHIYFENRSREKIEVAIRYKEYNGDWVTSGFEVLDPKEKKLMGNSDEQTYFYYAATQHKSKKKVWQGDHKFALKDGSRKKLGFKRQNIWECYNSDACNEIAVFK</sequence>
<evidence type="ECO:0008006" key="4">
    <source>
        <dbReference type="Google" id="ProtNLM"/>
    </source>
</evidence>
<dbReference type="Proteomes" id="UP000036908">
    <property type="component" value="Unassembled WGS sequence"/>
</dbReference>
<comment type="caution">
    <text evidence="2">The sequence shown here is derived from an EMBL/GenBank/DDBJ whole genome shotgun (WGS) entry which is preliminary data.</text>
</comment>
<dbReference type="InterPro" id="IPR009380">
    <property type="entry name" value="DUF1036"/>
</dbReference>
<gene>
    <name evidence="2" type="ORF">OB69_06530</name>
</gene>
<reference evidence="3" key="1">
    <citation type="submission" date="2014-11" db="EMBL/GenBank/DDBJ databases">
        <title>Genome sequencing of Roseivirga sp. D-25.</title>
        <authorList>
            <person name="Selvaratnam C."/>
            <person name="Thevarajoo S."/>
            <person name="Goh K.M."/>
            <person name="Eee R."/>
            <person name="Chan K.-G."/>
            <person name="Chong C.S."/>
        </authorList>
    </citation>
    <scope>NUCLEOTIDE SEQUENCE [LARGE SCALE GENOMIC DNA]</scope>
    <source>
        <strain evidence="3">D-25</strain>
    </source>
</reference>
<dbReference type="OrthoDB" id="980241at2"/>
<dbReference type="PATRIC" id="fig|1566026.4.peg.3134"/>
<organism evidence="2 3">
    <name type="scientific">Roseivirga seohaensis subsp. aquiponti</name>
    <dbReference type="NCBI Taxonomy" id="1566026"/>
    <lineage>
        <taxon>Bacteria</taxon>
        <taxon>Pseudomonadati</taxon>
        <taxon>Bacteroidota</taxon>
        <taxon>Cytophagia</taxon>
        <taxon>Cytophagales</taxon>
        <taxon>Roseivirgaceae</taxon>
        <taxon>Roseivirga</taxon>
    </lineage>
</organism>
<dbReference type="EMBL" id="JSVA01000007">
    <property type="protein sequence ID" value="KOF03531.1"/>
    <property type="molecule type" value="Genomic_DNA"/>
</dbReference>
<accession>A0A0L8AMQ7</accession>
<keyword evidence="1" id="KW-0732">Signal</keyword>
<proteinExistence type="predicted"/>
<evidence type="ECO:0000313" key="3">
    <source>
        <dbReference type="Proteomes" id="UP000036908"/>
    </source>
</evidence>
<protein>
    <recommendedName>
        <fullName evidence="4">Lipoprotein</fullName>
    </recommendedName>
</protein>
<feature type="chain" id="PRO_5005580290" description="Lipoprotein" evidence="1">
    <location>
        <begin position="20"/>
        <end position="169"/>
    </location>
</feature>
<keyword evidence="3" id="KW-1185">Reference proteome</keyword>
<dbReference type="RefSeq" id="WP_082338104.1">
    <property type="nucleotide sequence ID" value="NZ_JSVA01000007.1"/>
</dbReference>